<evidence type="ECO:0000313" key="5">
    <source>
        <dbReference type="Proteomes" id="UP000027265"/>
    </source>
</evidence>
<dbReference type="SUPFAM" id="SSF50978">
    <property type="entry name" value="WD40 repeat-like"/>
    <property type="match status" value="1"/>
</dbReference>
<feature type="compositionally biased region" description="Low complexity" evidence="2">
    <location>
        <begin position="919"/>
        <end position="938"/>
    </location>
</feature>
<dbReference type="InterPro" id="IPR001810">
    <property type="entry name" value="F-box_dom"/>
</dbReference>
<sequence>MHNRPTEDNPKTRRTNTHQAKKPYHLAQHESSLTHQPKQPKVVRKEGFSILLELPSESLTHITSFLDPLSLIQLSKSNQYLHEHVKDDNTWHRAFLAQFLNVGPESELKRESGRGIMLRRTESTWKKEFIVRYNLRRRWERSRNTTITHTPHHSPVSSLHLLSLPPPTPSPSTLSQPLTAPEPALLTSSLQYGIISRSYPLTGKILRGFLDASGTANGAGIGNPNAEFSPNVSATSIASSGGTAKIAWGYTNGEVGVTIALKVMDVNGGGRGGGGGRMVRCAFGERHESVVEKVEWDEKRDVIVSGGADGGVKVWVVDRRDERDGLGLKCVWSSRKNGEGDLVRADPVVRVACDAEGGVVVGAFRSGEVGVWSGLPNLLDSQSDLPISLVDIKHIRIPSPFTDVSQTSHEPKYLTIDPNMTTIPGKVSILILHDASPYFYRFNVNFTIGTIERIAFGDGSSGRVTCVHSSFVTSKGRDGERSFVVGGDDGGCIGIYDWDSLPTLSIPPPTTPSLTQSRAPISSVAPLRIIQTPSPPTSLTTSSQILAIGTSLGGILIYDSLTFALLRSFGGLNVGTGRAGEGEEVSEVVLGEGRDLVVSAVGGKVVAWRAGEVGREEKGRGAGKRRRVGGGRRGDVAKWHVQAEMHADISESLSSLSFEQSEIRHAFGREREQRGVLEGLGLSEREAVEYVLMVSRDEEERRWAEGVGVGTPTQEIASPGALEEGVFEGDFDDLATPMVETPTIPATSGAGFPFDVLGGSAPISRTASRTSVISRTSSSGASSPPSSWNSTSLINGRVWPRTDPQASRSGSSTKVQVSPRFVPEAMEAGPSITPLSIGRAGTPVRVSVPAITNEDHFPSIGSESGGSTPGTGTSLSVSVGSRAGLIRPSNGGVGTRVGGGVSVGSSPESTRSANAWATPLSRSVSSSSSDPVLGSSSPATASMSPHSGSVATSPSRGRGAGMSLLSVDIARHERSGMERTPEEIEEEELRFAIEISLAEARSRGKDV</sequence>
<feature type="compositionally biased region" description="Low complexity" evidence="2">
    <location>
        <begin position="870"/>
        <end position="881"/>
    </location>
</feature>
<feature type="region of interest" description="Disordered" evidence="2">
    <location>
        <begin position="765"/>
        <end position="818"/>
    </location>
</feature>
<protein>
    <recommendedName>
        <fullName evidence="3">F-box domain-containing protein</fullName>
    </recommendedName>
</protein>
<dbReference type="PROSITE" id="PS50294">
    <property type="entry name" value="WD_REPEATS_REGION"/>
    <property type="match status" value="1"/>
</dbReference>
<gene>
    <name evidence="4" type="ORF">JAAARDRAFT_40252</name>
</gene>
<organism evidence="4 5">
    <name type="scientific">Jaapia argillacea MUCL 33604</name>
    <dbReference type="NCBI Taxonomy" id="933084"/>
    <lineage>
        <taxon>Eukaryota</taxon>
        <taxon>Fungi</taxon>
        <taxon>Dikarya</taxon>
        <taxon>Basidiomycota</taxon>
        <taxon>Agaricomycotina</taxon>
        <taxon>Agaricomycetes</taxon>
        <taxon>Agaricomycetidae</taxon>
        <taxon>Jaapiales</taxon>
        <taxon>Jaapiaceae</taxon>
        <taxon>Jaapia</taxon>
    </lineage>
</organism>
<feature type="region of interest" description="Disordered" evidence="2">
    <location>
        <begin position="1"/>
        <end position="41"/>
    </location>
</feature>
<feature type="compositionally biased region" description="Polar residues" evidence="2">
    <location>
        <begin position="804"/>
        <end position="816"/>
    </location>
</feature>
<dbReference type="Gene3D" id="2.130.10.10">
    <property type="entry name" value="YVTN repeat-like/Quinoprotein amine dehydrogenase"/>
    <property type="match status" value="1"/>
</dbReference>
<dbReference type="STRING" id="933084.A0A067PBR8"/>
<dbReference type="Gene3D" id="1.20.1280.50">
    <property type="match status" value="1"/>
</dbReference>
<feature type="region of interest" description="Disordered" evidence="2">
    <location>
        <begin position="855"/>
        <end position="966"/>
    </location>
</feature>
<dbReference type="EMBL" id="KL197740">
    <property type="protein sequence ID" value="KDQ52368.1"/>
    <property type="molecule type" value="Genomic_DNA"/>
</dbReference>
<feature type="compositionally biased region" description="Basic residues" evidence="2">
    <location>
        <begin position="12"/>
        <end position="24"/>
    </location>
</feature>
<dbReference type="InterPro" id="IPR015943">
    <property type="entry name" value="WD40/YVTN_repeat-like_dom_sf"/>
</dbReference>
<dbReference type="OrthoDB" id="429520at2759"/>
<dbReference type="HOGENOM" id="CLU_008398_0_0_1"/>
<keyword evidence="5" id="KW-1185">Reference proteome</keyword>
<feature type="compositionally biased region" description="Polar residues" evidence="2">
    <location>
        <begin position="939"/>
        <end position="955"/>
    </location>
</feature>
<feature type="region of interest" description="Disordered" evidence="2">
    <location>
        <begin position="144"/>
        <end position="179"/>
    </location>
</feature>
<dbReference type="InterPro" id="IPR036047">
    <property type="entry name" value="F-box-like_dom_sf"/>
</dbReference>
<evidence type="ECO:0000256" key="2">
    <source>
        <dbReference type="SAM" id="MobiDB-lite"/>
    </source>
</evidence>
<evidence type="ECO:0000256" key="1">
    <source>
        <dbReference type="PROSITE-ProRule" id="PRU00221"/>
    </source>
</evidence>
<keyword evidence="1" id="KW-0853">WD repeat</keyword>
<evidence type="ECO:0000313" key="4">
    <source>
        <dbReference type="EMBL" id="KDQ52368.1"/>
    </source>
</evidence>
<feature type="domain" description="F-box" evidence="3">
    <location>
        <begin position="48"/>
        <end position="94"/>
    </location>
</feature>
<dbReference type="SUPFAM" id="SSF81383">
    <property type="entry name" value="F-box domain"/>
    <property type="match status" value="1"/>
</dbReference>
<dbReference type="InterPro" id="IPR036322">
    <property type="entry name" value="WD40_repeat_dom_sf"/>
</dbReference>
<dbReference type="InterPro" id="IPR001680">
    <property type="entry name" value="WD40_rpt"/>
</dbReference>
<accession>A0A067PBR8</accession>
<feature type="compositionally biased region" description="Gly residues" evidence="2">
    <location>
        <begin position="891"/>
        <end position="902"/>
    </location>
</feature>
<feature type="compositionally biased region" description="Low complexity" evidence="2">
    <location>
        <begin position="765"/>
        <end position="792"/>
    </location>
</feature>
<dbReference type="PROSITE" id="PS50082">
    <property type="entry name" value="WD_REPEATS_2"/>
    <property type="match status" value="1"/>
</dbReference>
<dbReference type="InParanoid" id="A0A067PBR8"/>
<feature type="compositionally biased region" description="Low complexity" evidence="2">
    <location>
        <begin position="145"/>
        <end position="163"/>
    </location>
</feature>
<proteinExistence type="predicted"/>
<dbReference type="Pfam" id="PF12937">
    <property type="entry name" value="F-box-like"/>
    <property type="match status" value="1"/>
</dbReference>
<feature type="repeat" description="WD" evidence="1">
    <location>
        <begin position="284"/>
        <end position="315"/>
    </location>
</feature>
<dbReference type="Proteomes" id="UP000027265">
    <property type="component" value="Unassembled WGS sequence"/>
</dbReference>
<evidence type="ECO:0000259" key="3">
    <source>
        <dbReference type="PROSITE" id="PS50181"/>
    </source>
</evidence>
<dbReference type="AlphaFoldDB" id="A0A067PBR8"/>
<name>A0A067PBR8_9AGAM</name>
<feature type="compositionally biased region" description="Basic and acidic residues" evidence="2">
    <location>
        <begin position="1"/>
        <end position="11"/>
    </location>
</feature>
<reference evidence="5" key="1">
    <citation type="journal article" date="2014" name="Proc. Natl. Acad. Sci. U.S.A.">
        <title>Extensive sampling of basidiomycete genomes demonstrates inadequacy of the white-rot/brown-rot paradigm for wood decay fungi.</title>
        <authorList>
            <person name="Riley R."/>
            <person name="Salamov A.A."/>
            <person name="Brown D.W."/>
            <person name="Nagy L.G."/>
            <person name="Floudas D."/>
            <person name="Held B.W."/>
            <person name="Levasseur A."/>
            <person name="Lombard V."/>
            <person name="Morin E."/>
            <person name="Otillar R."/>
            <person name="Lindquist E.A."/>
            <person name="Sun H."/>
            <person name="LaButti K.M."/>
            <person name="Schmutz J."/>
            <person name="Jabbour D."/>
            <person name="Luo H."/>
            <person name="Baker S.E."/>
            <person name="Pisabarro A.G."/>
            <person name="Walton J.D."/>
            <person name="Blanchette R.A."/>
            <person name="Henrissat B."/>
            <person name="Martin F."/>
            <person name="Cullen D."/>
            <person name="Hibbett D.S."/>
            <person name="Grigoriev I.V."/>
        </authorList>
    </citation>
    <scope>NUCLEOTIDE SEQUENCE [LARGE SCALE GENOMIC DNA]</scope>
    <source>
        <strain evidence="5">MUCL 33604</strain>
    </source>
</reference>
<dbReference type="PROSITE" id="PS50181">
    <property type="entry name" value="FBOX"/>
    <property type="match status" value="1"/>
</dbReference>